<dbReference type="Gene3D" id="3.60.15.10">
    <property type="entry name" value="Ribonuclease Z/Hydroxyacylglutathione hydrolase-like"/>
    <property type="match status" value="1"/>
</dbReference>
<dbReference type="Pfam" id="PF00753">
    <property type="entry name" value="Lactamase_B"/>
    <property type="match status" value="1"/>
</dbReference>
<dbReference type="InterPro" id="IPR036388">
    <property type="entry name" value="WH-like_DNA-bd_sf"/>
</dbReference>
<dbReference type="SMART" id="SM00849">
    <property type="entry name" value="Lactamase_B"/>
    <property type="match status" value="1"/>
</dbReference>
<dbReference type="InterPro" id="IPR001279">
    <property type="entry name" value="Metallo-B-lactamas"/>
</dbReference>
<name>A0A916J5M4_9PROT</name>
<proteinExistence type="predicted"/>
<comment type="caution">
    <text evidence="2">The sequence shown here is derived from an EMBL/GenBank/DDBJ whole genome shotgun (WGS) entry which is preliminary data.</text>
</comment>
<dbReference type="PANTHER" id="PTHR23131:SF4">
    <property type="entry name" value="METALLO-BETA-LACTAMASE SUPERFAMILY POTEIN"/>
    <property type="match status" value="1"/>
</dbReference>
<dbReference type="Proteomes" id="UP000742786">
    <property type="component" value="Unassembled WGS sequence"/>
</dbReference>
<reference evidence="2" key="1">
    <citation type="submission" date="2021-04" db="EMBL/GenBank/DDBJ databases">
        <authorList>
            <person name="Hornung B."/>
        </authorList>
    </citation>
    <scope>NUCLEOTIDE SEQUENCE</scope>
    <source>
        <strain evidence="2">G5G6</strain>
    </source>
</reference>
<dbReference type="PANTHER" id="PTHR23131">
    <property type="entry name" value="ENDORIBONUCLEASE LACTB2"/>
    <property type="match status" value="1"/>
</dbReference>
<dbReference type="Gene3D" id="1.10.10.10">
    <property type="entry name" value="Winged helix-like DNA-binding domain superfamily/Winged helix DNA-binding domain"/>
    <property type="match status" value="1"/>
</dbReference>
<evidence type="ECO:0000313" key="3">
    <source>
        <dbReference type="Proteomes" id="UP000742786"/>
    </source>
</evidence>
<evidence type="ECO:0000259" key="1">
    <source>
        <dbReference type="SMART" id="SM00849"/>
    </source>
</evidence>
<dbReference type="InterPro" id="IPR050662">
    <property type="entry name" value="Sec-metab_biosynth-thioest"/>
</dbReference>
<feature type="domain" description="Metallo-beta-lactamase" evidence="1">
    <location>
        <begin position="101"/>
        <end position="320"/>
    </location>
</feature>
<dbReference type="AlphaFoldDB" id="A0A916J5M4"/>
<sequence length="415" mass="46430">MCHHPLTEYFNAFVFHVSWCLPRLTSERGPLQLVQSFVDADSETAPASRNRQLNDNNSCDRSIANKVLSYPCGEVPQVGCAREIVPGILWVRMPLPFSLNHVNLWILRDGDGWAAIDAGLQSSETAAAWRRLCGSDGALEGRRITRVFATHMHRDHVGMIGWLTRRHDCRLYMTRLEYLTCRVLAADSGREAPKDGVDFYHRAGWNDDAIENYRARFGGFGKFIYALPDSYRRLFDGESLQIDGREWRVVVGYGHSPEQACLYCPSLNVLISGDQVLPKISSNVAVFPTEPDADPLSDWLFSLDKLQREVPDDVLVLPAHNEPFLGLHTRLAQLRDDARAAIGRLRGALSDPKRAIDVFGELFARPIGSEPELLGMATGESLAHLNYLISHGEAIKDIDKVGVAWYCLRSCRGNG</sequence>
<dbReference type="InterPro" id="IPR036866">
    <property type="entry name" value="RibonucZ/Hydroxyglut_hydro"/>
</dbReference>
<accession>A0A916J5M4</accession>
<dbReference type="EMBL" id="CAJQUM010000001">
    <property type="protein sequence ID" value="CAG4885141.1"/>
    <property type="molecule type" value="Genomic_DNA"/>
</dbReference>
<organism evidence="2 3">
    <name type="scientific">Georgfuchsia toluolica</name>
    <dbReference type="NCBI Taxonomy" id="424218"/>
    <lineage>
        <taxon>Bacteria</taxon>
        <taxon>Pseudomonadati</taxon>
        <taxon>Pseudomonadota</taxon>
        <taxon>Betaproteobacteria</taxon>
        <taxon>Nitrosomonadales</taxon>
        <taxon>Sterolibacteriaceae</taxon>
        <taxon>Georgfuchsia</taxon>
    </lineage>
</organism>
<evidence type="ECO:0000313" key="2">
    <source>
        <dbReference type="EMBL" id="CAG4885141.1"/>
    </source>
</evidence>
<dbReference type="SUPFAM" id="SSF56281">
    <property type="entry name" value="Metallo-hydrolase/oxidoreductase"/>
    <property type="match status" value="1"/>
</dbReference>
<keyword evidence="3" id="KW-1185">Reference proteome</keyword>
<protein>
    <submittedName>
        <fullName evidence="2">Metallo-beta-lactamase</fullName>
    </submittedName>
</protein>
<gene>
    <name evidence="2" type="ORF">GTOL_13024</name>
</gene>